<dbReference type="Proteomes" id="UP000018291">
    <property type="component" value="Unassembled WGS sequence"/>
</dbReference>
<comment type="function">
    <text evidence="9">Part of the ABC transporter complex CysAWTP (TC 3.A.1.6.1) involved in sulfate/thiosulfate import. Probably responsible for the translocation of the substrate across the membrane.</text>
</comment>
<dbReference type="Pfam" id="PF00528">
    <property type="entry name" value="BPD_transp_1"/>
    <property type="match status" value="1"/>
</dbReference>
<organism evidence="13 14">
    <name type="scientific">Candidatus Neomicrothrix parvicella RN1</name>
    <dbReference type="NCBI Taxonomy" id="1229780"/>
    <lineage>
        <taxon>Bacteria</taxon>
        <taxon>Bacillati</taxon>
        <taxon>Actinomycetota</taxon>
        <taxon>Acidimicrobiia</taxon>
        <taxon>Acidimicrobiales</taxon>
        <taxon>Microthrixaceae</taxon>
        <taxon>Candidatus Neomicrothrix</taxon>
    </lineage>
</organism>
<protein>
    <recommendedName>
        <fullName evidence="11">Molybdenum transport system permease</fullName>
    </recommendedName>
</protein>
<feature type="transmembrane region" description="Helical" evidence="10">
    <location>
        <begin position="56"/>
        <end position="83"/>
    </location>
</feature>
<feature type="transmembrane region" description="Helical" evidence="10">
    <location>
        <begin position="95"/>
        <end position="116"/>
    </location>
</feature>
<comment type="caution">
    <text evidence="13">The sequence shown here is derived from an EMBL/GenBank/DDBJ whole genome shotgun (WGS) entry which is preliminary data.</text>
</comment>
<dbReference type="HOGENOM" id="CLU_016047_14_1_11"/>
<dbReference type="PANTHER" id="PTHR30406">
    <property type="entry name" value="SULFATE TRANSPORT SYSTEM PERMEASE PROTEIN"/>
    <property type="match status" value="1"/>
</dbReference>
<keyword evidence="8 10" id="KW-0472">Membrane</keyword>
<evidence type="ECO:0000256" key="10">
    <source>
        <dbReference type="RuleBase" id="RU363032"/>
    </source>
</evidence>
<dbReference type="STRING" id="1229780.BN381_250051"/>
<evidence type="ECO:0000256" key="2">
    <source>
        <dbReference type="ARBA" id="ARBA00011779"/>
    </source>
</evidence>
<accession>R4YYT2</accession>
<gene>
    <name evidence="13" type="primary">modB</name>
    <name evidence="13" type="ORF">BN381_250051</name>
</gene>
<evidence type="ECO:0000256" key="3">
    <source>
        <dbReference type="ARBA" id="ARBA00022448"/>
    </source>
</evidence>
<evidence type="ECO:0000313" key="14">
    <source>
        <dbReference type="Proteomes" id="UP000018291"/>
    </source>
</evidence>
<comment type="subunit">
    <text evidence="2">The complex is composed of two ATP-binding proteins (CysA), two transmembrane proteins (CysT and CysW) and a solute-binding protein (CysP).</text>
</comment>
<dbReference type="NCBIfam" id="TIGR02141">
    <property type="entry name" value="modB_ABC"/>
    <property type="match status" value="1"/>
</dbReference>
<feature type="domain" description="ABC transmembrane type-1" evidence="12">
    <location>
        <begin position="57"/>
        <end position="260"/>
    </location>
</feature>
<dbReference type="InterPro" id="IPR006469">
    <property type="entry name" value="NifC_ABC_porter"/>
</dbReference>
<proteinExistence type="inferred from homology"/>
<evidence type="ECO:0000256" key="9">
    <source>
        <dbReference type="ARBA" id="ARBA00025323"/>
    </source>
</evidence>
<dbReference type="PROSITE" id="PS50928">
    <property type="entry name" value="ABC_TM1"/>
    <property type="match status" value="1"/>
</dbReference>
<evidence type="ECO:0000313" key="13">
    <source>
        <dbReference type="EMBL" id="CCM63558.1"/>
    </source>
</evidence>
<name>R4YYT2_9ACTN</name>
<dbReference type="GO" id="GO:0015419">
    <property type="term" value="F:ABC-type sulfate transporter activity"/>
    <property type="evidence" value="ECO:0007669"/>
    <property type="project" value="InterPro"/>
</dbReference>
<sequence length="268" mass="28404">MSAARRQRVGQRPPLVLVTLGGIGAAVFIIPLLGLASRTPWRKLPELVSSDVVVDALRLSLFTSLLAGIISLMLGVPLAWLLARVEFPGRSIVRAVVTLPMVLPPVVGGAALLFAFGRRGLVGEPLNAATGFLMPFSVWGVVAANVFVAMPFLVVTVEGALAGLDTRYEHAAASLGASRLTVFRRVTLPMIAPSLRAGLVLAWARALGEFGATITFAGNLQGRTQTLPLAVFVALESNRDAAVAMSLVLVAVSLVVLLSLRDRWWTRP</sequence>
<feature type="transmembrane region" description="Helical" evidence="10">
    <location>
        <begin position="15"/>
        <end position="36"/>
    </location>
</feature>
<dbReference type="RefSeq" id="WP_012226303.1">
    <property type="nucleotide sequence ID" value="NZ_HG422565.1"/>
</dbReference>
<keyword evidence="5 10" id="KW-0812">Transmembrane</keyword>
<keyword evidence="11" id="KW-1003">Cell membrane</keyword>
<evidence type="ECO:0000256" key="4">
    <source>
        <dbReference type="ARBA" id="ARBA00022505"/>
    </source>
</evidence>
<evidence type="ECO:0000256" key="1">
    <source>
        <dbReference type="ARBA" id="ARBA00004141"/>
    </source>
</evidence>
<evidence type="ECO:0000256" key="11">
    <source>
        <dbReference type="RuleBase" id="RU365097"/>
    </source>
</evidence>
<dbReference type="AlphaFoldDB" id="R4YYT2"/>
<keyword evidence="4 11" id="KW-0500">Molybdenum</keyword>
<dbReference type="GO" id="GO:0005886">
    <property type="term" value="C:plasma membrane"/>
    <property type="evidence" value="ECO:0007669"/>
    <property type="project" value="UniProtKB-SubCell"/>
</dbReference>
<feature type="transmembrane region" description="Helical" evidence="10">
    <location>
        <begin position="241"/>
        <end position="260"/>
    </location>
</feature>
<keyword evidence="14" id="KW-1185">Reference proteome</keyword>
<dbReference type="PANTHER" id="PTHR30406:SF8">
    <property type="entry name" value="SULFATE TRANSPORT SYSTEM PERMEASE PROTEIN CYST"/>
    <property type="match status" value="1"/>
</dbReference>
<comment type="similarity">
    <text evidence="11">Belongs to the binding-protein-dependent transport system permease family. CysTW subfamily.</text>
</comment>
<evidence type="ECO:0000259" key="12">
    <source>
        <dbReference type="PROSITE" id="PS50928"/>
    </source>
</evidence>
<evidence type="ECO:0000256" key="5">
    <source>
        <dbReference type="ARBA" id="ARBA00022692"/>
    </source>
</evidence>
<dbReference type="InterPro" id="IPR000515">
    <property type="entry name" value="MetI-like"/>
</dbReference>
<feature type="transmembrane region" description="Helical" evidence="10">
    <location>
        <begin position="136"/>
        <end position="161"/>
    </location>
</feature>
<reference evidence="13 14" key="1">
    <citation type="journal article" date="2013" name="ISME J.">
        <title>Metabolic model for the filamentous 'Candidatus Microthrix parvicella' based on genomic and metagenomic analyses.</title>
        <authorList>
            <person name="Jon McIlroy S."/>
            <person name="Kristiansen R."/>
            <person name="Albertsen M."/>
            <person name="Michael Karst S."/>
            <person name="Rossetti S."/>
            <person name="Lund Nielsen J."/>
            <person name="Tandoi V."/>
            <person name="James Seviour R."/>
            <person name="Nielsen P.H."/>
        </authorList>
    </citation>
    <scope>NUCLEOTIDE SEQUENCE [LARGE SCALE GENOMIC DNA]</scope>
    <source>
        <strain evidence="13 14">RN1</strain>
    </source>
</reference>
<evidence type="ECO:0000256" key="7">
    <source>
        <dbReference type="ARBA" id="ARBA00023032"/>
    </source>
</evidence>
<dbReference type="SUPFAM" id="SSF161098">
    <property type="entry name" value="MetI-like"/>
    <property type="match status" value="1"/>
</dbReference>
<dbReference type="InterPro" id="IPR035906">
    <property type="entry name" value="MetI-like_sf"/>
</dbReference>
<keyword evidence="3 10" id="KW-0813">Transport</keyword>
<dbReference type="NCBIfam" id="TIGR01581">
    <property type="entry name" value="Mo_ABC_porter"/>
    <property type="match status" value="1"/>
</dbReference>
<dbReference type="CDD" id="cd06261">
    <property type="entry name" value="TM_PBP2"/>
    <property type="match status" value="1"/>
</dbReference>
<dbReference type="GO" id="GO:0015098">
    <property type="term" value="F:molybdate ion transmembrane transporter activity"/>
    <property type="evidence" value="ECO:0007669"/>
    <property type="project" value="UniProtKB-UniRule"/>
</dbReference>
<comment type="function">
    <text evidence="11">Part of the binding-protein-dependent transport system for molybdenum; probably responsible for the translocation of the substrate across the membrane.</text>
</comment>
<comment type="subcellular location">
    <subcellularLocation>
        <location evidence="10">Cell membrane</location>
        <topology evidence="10">Multi-pass membrane protein</topology>
    </subcellularLocation>
    <subcellularLocation>
        <location evidence="1">Membrane</location>
        <topology evidence="1">Multi-pass membrane protein</topology>
    </subcellularLocation>
</comment>
<keyword evidence="7" id="KW-0764">Sulfate transport</keyword>
<dbReference type="EMBL" id="CANL01000018">
    <property type="protein sequence ID" value="CCM63558.1"/>
    <property type="molecule type" value="Genomic_DNA"/>
</dbReference>
<dbReference type="InterPro" id="IPR005667">
    <property type="entry name" value="Sulph_transpt2"/>
</dbReference>
<keyword evidence="6 10" id="KW-1133">Transmembrane helix</keyword>
<dbReference type="Gene3D" id="1.10.3720.10">
    <property type="entry name" value="MetI-like"/>
    <property type="match status" value="1"/>
</dbReference>
<dbReference type="eggNOG" id="COG4149">
    <property type="taxonomic scope" value="Bacteria"/>
</dbReference>
<dbReference type="InterPro" id="IPR011867">
    <property type="entry name" value="ModB_ABC"/>
</dbReference>
<evidence type="ECO:0000256" key="8">
    <source>
        <dbReference type="ARBA" id="ARBA00023136"/>
    </source>
</evidence>
<dbReference type="OrthoDB" id="9774448at2"/>
<evidence type="ECO:0000256" key="6">
    <source>
        <dbReference type="ARBA" id="ARBA00022989"/>
    </source>
</evidence>